<feature type="region of interest" description="Disordered" evidence="1">
    <location>
        <begin position="677"/>
        <end position="709"/>
    </location>
</feature>
<dbReference type="AlphaFoldDB" id="A0ABD3XAP1"/>
<feature type="compositionally biased region" description="Low complexity" evidence="1">
    <location>
        <begin position="677"/>
        <end position="702"/>
    </location>
</feature>
<name>A0ABD3XAP1_SINWO</name>
<dbReference type="Proteomes" id="UP001634394">
    <property type="component" value="Unassembled WGS sequence"/>
</dbReference>
<feature type="compositionally biased region" description="Low complexity" evidence="1">
    <location>
        <begin position="561"/>
        <end position="572"/>
    </location>
</feature>
<evidence type="ECO:0000256" key="1">
    <source>
        <dbReference type="SAM" id="MobiDB-lite"/>
    </source>
</evidence>
<evidence type="ECO:0000256" key="2">
    <source>
        <dbReference type="SAM" id="Phobius"/>
    </source>
</evidence>
<evidence type="ECO:0000313" key="4">
    <source>
        <dbReference type="Proteomes" id="UP001634394"/>
    </source>
</evidence>
<keyword evidence="2" id="KW-0812">Transmembrane</keyword>
<protein>
    <submittedName>
        <fullName evidence="3">Uncharacterized protein</fullName>
    </submittedName>
</protein>
<comment type="caution">
    <text evidence="3">The sequence shown here is derived from an EMBL/GenBank/DDBJ whole genome shotgun (WGS) entry which is preliminary data.</text>
</comment>
<feature type="region of interest" description="Disordered" evidence="1">
    <location>
        <begin position="322"/>
        <end position="341"/>
    </location>
</feature>
<reference evidence="3 4" key="1">
    <citation type="submission" date="2024-11" db="EMBL/GenBank/DDBJ databases">
        <title>Chromosome-level genome assembly of the freshwater bivalve Anodonta woodiana.</title>
        <authorList>
            <person name="Chen X."/>
        </authorList>
    </citation>
    <scope>NUCLEOTIDE SEQUENCE [LARGE SCALE GENOMIC DNA]</scope>
    <source>
        <strain evidence="3">MN2024</strain>
        <tissue evidence="3">Gills</tissue>
    </source>
</reference>
<feature type="region of interest" description="Disordered" evidence="1">
    <location>
        <begin position="488"/>
        <end position="507"/>
    </location>
</feature>
<keyword evidence="2" id="KW-1133">Transmembrane helix</keyword>
<feature type="transmembrane region" description="Helical" evidence="2">
    <location>
        <begin position="734"/>
        <end position="758"/>
    </location>
</feature>
<accession>A0ABD3XAP1</accession>
<organism evidence="3 4">
    <name type="scientific">Sinanodonta woodiana</name>
    <name type="common">Chinese pond mussel</name>
    <name type="synonym">Anodonta woodiana</name>
    <dbReference type="NCBI Taxonomy" id="1069815"/>
    <lineage>
        <taxon>Eukaryota</taxon>
        <taxon>Metazoa</taxon>
        <taxon>Spiralia</taxon>
        <taxon>Lophotrochozoa</taxon>
        <taxon>Mollusca</taxon>
        <taxon>Bivalvia</taxon>
        <taxon>Autobranchia</taxon>
        <taxon>Heteroconchia</taxon>
        <taxon>Palaeoheterodonta</taxon>
        <taxon>Unionida</taxon>
        <taxon>Unionoidea</taxon>
        <taxon>Unionidae</taxon>
        <taxon>Unioninae</taxon>
        <taxon>Sinanodonta</taxon>
    </lineage>
</organism>
<feature type="region of interest" description="Disordered" evidence="1">
    <location>
        <begin position="515"/>
        <end position="637"/>
    </location>
</feature>
<keyword evidence="2" id="KW-0472">Membrane</keyword>
<feature type="compositionally biased region" description="Low complexity" evidence="1">
    <location>
        <begin position="596"/>
        <end position="637"/>
    </location>
</feature>
<dbReference type="EMBL" id="JBJQND010000003">
    <property type="protein sequence ID" value="KAL3883344.1"/>
    <property type="molecule type" value="Genomic_DNA"/>
</dbReference>
<gene>
    <name evidence="3" type="ORF">ACJMK2_029618</name>
</gene>
<feature type="compositionally biased region" description="Polar residues" evidence="1">
    <location>
        <begin position="542"/>
        <end position="554"/>
    </location>
</feature>
<proteinExistence type="predicted"/>
<keyword evidence="4" id="KW-1185">Reference proteome</keyword>
<evidence type="ECO:0000313" key="3">
    <source>
        <dbReference type="EMBL" id="KAL3883344.1"/>
    </source>
</evidence>
<feature type="compositionally biased region" description="Polar residues" evidence="1">
    <location>
        <begin position="578"/>
        <end position="595"/>
    </location>
</feature>
<feature type="compositionally biased region" description="Low complexity" evidence="1">
    <location>
        <begin position="515"/>
        <end position="541"/>
    </location>
</feature>
<sequence length="843" mass="89609">MASFSHLSSGMRIDAVSLGKALYYHRLKQPTIFYAPSFCSCCYYYNGLTMVNNCLLLADRVVPDIKLKAFHDQVLAAVFFFVLDVCATQCSDRFSGSSPVVSMCFGGRATGRVIVLDAQTASKNDTECACFLTAKGSIVLIVNAAQEPGYTGCGSKIDVLFSSPRELYTFNCKANSYNRMDTGSTANLTLLKSSSASLWNYCLVLQVDSSDQSDSIEMVCSGPALGQTPLSTLETTVATVETMLTSSPLLSTTKTKEQLSTDYIMSTVSDNLTTEGIPETTLTNFTSRKLTTAVPTTRTLIVPSTTSAANMINLTSLHVDPFPSTEKETSPPPGISTTPNNVWTTAQETIVTLNVTSTKVLSSNQTQISARTTVSTSTMDSGNSSANIFNRTSPYINPFPSTEKEMASPPVLSTTTKTVLTTTNETILTDEVMTATTAISRNQTQANIQLTSQENSTPNGAALDTTKITSNTPQVLVTNLQTEATTDISLSRSTTSPLPESSSVTTSVIATPTRTSISSSSNITSSTMETTHTSVTTKTTTHAMITSLKPTVRTTEPALPSTSFSTTQRSTTVILAEKSTSTKPATSITQPVAQNTSSSSSPPTPSFSVSASSSSLSSSPSSSSSSPSSSTFTSISASLPSLSSSSEAATTHAATNNTTSPYTTKLSTHLPNTLMYTSSSLPPSLSSSSSSSQSTTSRESTTAFESRVNISEGITGRNVTTSTLERKEFELLPVVLPAALAGAIIIALFLFLTFTVVIKHRRTKSYHTGHNGEFHKAIYSETTRNTDGPSWPTGYDNLICSNNKELLSPINGVELVPIKNIYGEKPVNITEHAQTSSVSDNHL</sequence>